<dbReference type="RefSeq" id="WP_154511570.1">
    <property type="nucleotide sequence ID" value="NZ_VUMH01000009.1"/>
</dbReference>
<keyword evidence="4" id="KW-1185">Reference proteome</keyword>
<evidence type="ECO:0000313" key="3">
    <source>
        <dbReference type="EMBL" id="MSS28304.1"/>
    </source>
</evidence>
<sequence length="488" mass="49794">MTAPLNAVPAMISPESAPNESSRRDLQARLAGLGDLGGKKISPEAKAKKLREACEGFESVFIQKMWQEMRNTLPKNGLLHGREEQFWQDMYDQELSKKMTSAGGIGLADMMYEQLSRNLVSASRSAAGLGRNAAFSPSAAPLLPETPAAPAAEQPVAAAATGVPAADRVADAGRAGASVYDGVAPQMGVVDRNDAAGNGPVGDPAVRAGAALNASVQNEAEILSNPEVEQALASLRARQALNPPAQEKATTAHAGQGARQDGLSGLELARMAQREAGDKLGPNAVRPPLRHLNRPGGTVERHAVNRQTAPASGSAPQQASGAGESPFAAAAMAVQAATLSTQAVPGASPPLNQAQGQNQEQAQTAEAAPQTRTVRYTTNIPQKGRSRRGQNLIRTLNADGTGPGSRAGAGLAAYHAAQAQSQAAQANADPAAAQSNAARTSAAQPAAPDPARTVPPLTARSGEEQGAATGGPAASFSIPPLTAGDLRG</sequence>
<dbReference type="AlphaFoldDB" id="A0A6L5XM16"/>
<dbReference type="Proteomes" id="UP000477488">
    <property type="component" value="Unassembled WGS sequence"/>
</dbReference>
<gene>
    <name evidence="3" type="ORF">FYJ44_09710</name>
</gene>
<dbReference type="InterPro" id="IPR019301">
    <property type="entry name" value="Flagellar_prot_FlgJ_N"/>
</dbReference>
<feature type="region of interest" description="Disordered" evidence="1">
    <location>
        <begin position="1"/>
        <end position="25"/>
    </location>
</feature>
<feature type="compositionally biased region" description="Low complexity" evidence="1">
    <location>
        <begin position="408"/>
        <end position="446"/>
    </location>
</feature>
<evidence type="ECO:0000259" key="2">
    <source>
        <dbReference type="Pfam" id="PF10135"/>
    </source>
</evidence>
<reference evidence="3 4" key="1">
    <citation type="submission" date="2019-09" db="EMBL/GenBank/DDBJ databases">
        <title>In-depth cultivation of the pig gut microbiome towards novel bacterial diversity and tailored functional studies.</title>
        <authorList>
            <person name="Wylensek D."/>
            <person name="Hitch T.C.A."/>
            <person name="Clavel T."/>
        </authorList>
    </citation>
    <scope>NUCLEOTIDE SEQUENCE [LARGE SCALE GENOMIC DNA]</scope>
    <source>
        <strain evidence="3 4">PG-178-WT-4</strain>
    </source>
</reference>
<evidence type="ECO:0000256" key="1">
    <source>
        <dbReference type="SAM" id="MobiDB-lite"/>
    </source>
</evidence>
<dbReference type="Pfam" id="PF10135">
    <property type="entry name" value="Rod-binding"/>
    <property type="match status" value="1"/>
</dbReference>
<comment type="caution">
    <text evidence="3">The sequence shown here is derived from an EMBL/GenBank/DDBJ whole genome shotgun (WGS) entry which is preliminary data.</text>
</comment>
<proteinExistence type="predicted"/>
<accession>A0A6L5XM16</accession>
<feature type="compositionally biased region" description="Low complexity" evidence="1">
    <location>
        <begin position="352"/>
        <end position="371"/>
    </location>
</feature>
<organism evidence="3 4">
    <name type="scientific">Desulfovibrio porci</name>
    <dbReference type="NCBI Taxonomy" id="2605782"/>
    <lineage>
        <taxon>Bacteria</taxon>
        <taxon>Pseudomonadati</taxon>
        <taxon>Thermodesulfobacteriota</taxon>
        <taxon>Desulfovibrionia</taxon>
        <taxon>Desulfovibrionales</taxon>
        <taxon>Desulfovibrionaceae</taxon>
        <taxon>Desulfovibrio</taxon>
    </lineage>
</organism>
<protein>
    <submittedName>
        <fullName evidence="3">Peptidase M23</fullName>
    </submittedName>
</protein>
<evidence type="ECO:0000313" key="4">
    <source>
        <dbReference type="Proteomes" id="UP000477488"/>
    </source>
</evidence>
<name>A0A6L5XM16_9BACT</name>
<dbReference type="EMBL" id="VUMH01000009">
    <property type="protein sequence ID" value="MSS28304.1"/>
    <property type="molecule type" value="Genomic_DNA"/>
</dbReference>
<feature type="region of interest" description="Disordered" evidence="1">
    <location>
        <begin position="343"/>
        <end position="488"/>
    </location>
</feature>
<feature type="domain" description="Flagellar protein FlgJ N-terminal" evidence="2">
    <location>
        <begin position="67"/>
        <end position="114"/>
    </location>
</feature>
<dbReference type="PRINTS" id="PR01002">
    <property type="entry name" value="FLGFLGJ"/>
</dbReference>
<feature type="compositionally biased region" description="Polar residues" evidence="1">
    <location>
        <begin position="372"/>
        <end position="381"/>
    </location>
</feature>